<dbReference type="PANTHER" id="PTHR30629:SF2">
    <property type="entry name" value="PROPHAGE INTEGRASE INTS-RELATED"/>
    <property type="match status" value="1"/>
</dbReference>
<dbReference type="InterPro" id="IPR025166">
    <property type="entry name" value="Integrase_DNA_bind_dom"/>
</dbReference>
<dbReference type="EMBL" id="LT960611">
    <property type="protein sequence ID" value="SON49366.1"/>
    <property type="molecule type" value="Genomic_DNA"/>
</dbReference>
<sequence length="410" mass="47146">MALKQKITNASIKKLSTDEQRINDTEVSGFHARISPKGHIKYYLFYRLNGKQRNFLLGSASSLTPAQARDLAKEQAGLVASGKDIQQNKLETRQREATLNLKLNTFLENKYLPYLNAQNPKTAHKAYKNITSSFAFLLDKNISDISAWDIQQWVAERRKIGRAPSTLTYSIGRLKAALNRAVEWGLIESHNLNKIRVVREDNTRIRYLTSAEETVLLKAVEMRDEQVRAKRVTANQHRYERNKALYPTLEDVRFVDYFEPLILTAINTGLRRGELLSLKWSDVSLDHRYLTVKAENAKSKKSRTIPLNHSLFTALQLWHKQNTKAVYVFSPYSDKPITDIKKPWMRLLEQAEITDFRFHDLRHHFASKLVMAGVDLNTVRELLGHSDLKMTLRYAHLAPEHKAAAVNLIG</sequence>
<dbReference type="KEGG" id="vta:A1387"/>
<dbReference type="CDD" id="cd00796">
    <property type="entry name" value="INT_Rci_Hp1_C"/>
    <property type="match status" value="1"/>
</dbReference>
<evidence type="ECO:0000256" key="3">
    <source>
        <dbReference type="ARBA" id="ARBA00023125"/>
    </source>
</evidence>
<dbReference type="RefSeq" id="WP_102522040.1">
    <property type="nucleotide sequence ID" value="NZ_LT960611.1"/>
</dbReference>
<keyword evidence="4" id="KW-0233">DNA recombination</keyword>
<gene>
    <name evidence="6" type="ORF">VTAP4600_A1387</name>
</gene>
<dbReference type="Pfam" id="PF13356">
    <property type="entry name" value="Arm-DNA-bind_3"/>
    <property type="match status" value="1"/>
</dbReference>
<dbReference type="AlphaFoldDB" id="A0A2N8ZBS8"/>
<evidence type="ECO:0000313" key="7">
    <source>
        <dbReference type="Proteomes" id="UP000235828"/>
    </source>
</evidence>
<dbReference type="InterPro" id="IPR002104">
    <property type="entry name" value="Integrase_catalytic"/>
</dbReference>
<organism evidence="6 7">
    <name type="scientific">Vibrio tapetis subsp. tapetis</name>
    <dbReference type="NCBI Taxonomy" id="1671868"/>
    <lineage>
        <taxon>Bacteria</taxon>
        <taxon>Pseudomonadati</taxon>
        <taxon>Pseudomonadota</taxon>
        <taxon>Gammaproteobacteria</taxon>
        <taxon>Vibrionales</taxon>
        <taxon>Vibrionaceae</taxon>
        <taxon>Vibrio</taxon>
    </lineage>
</organism>
<comment type="similarity">
    <text evidence="1">Belongs to the 'phage' integrase family.</text>
</comment>
<evidence type="ECO:0000256" key="4">
    <source>
        <dbReference type="ARBA" id="ARBA00023172"/>
    </source>
</evidence>
<proteinExistence type="inferred from homology"/>
<protein>
    <submittedName>
        <fullName evidence="6">Integrase</fullName>
    </submittedName>
</protein>
<dbReference type="InterPro" id="IPR010998">
    <property type="entry name" value="Integrase_recombinase_N"/>
</dbReference>
<dbReference type="PROSITE" id="PS51898">
    <property type="entry name" value="TYR_RECOMBINASE"/>
    <property type="match status" value="1"/>
</dbReference>
<keyword evidence="7" id="KW-1185">Reference proteome</keyword>
<keyword evidence="2" id="KW-0229">DNA integration</keyword>
<dbReference type="Proteomes" id="UP000235828">
    <property type="component" value="Chromosome A"/>
</dbReference>
<dbReference type="GO" id="GO:0015074">
    <property type="term" value="P:DNA integration"/>
    <property type="evidence" value="ECO:0007669"/>
    <property type="project" value="UniProtKB-KW"/>
</dbReference>
<feature type="domain" description="Tyr recombinase" evidence="5">
    <location>
        <begin position="234"/>
        <end position="407"/>
    </location>
</feature>
<evidence type="ECO:0000259" key="5">
    <source>
        <dbReference type="PROSITE" id="PS51898"/>
    </source>
</evidence>
<name>A0A2N8ZBS8_9VIBR</name>
<dbReference type="Pfam" id="PF00589">
    <property type="entry name" value="Phage_integrase"/>
    <property type="match status" value="1"/>
</dbReference>
<evidence type="ECO:0000256" key="1">
    <source>
        <dbReference type="ARBA" id="ARBA00008857"/>
    </source>
</evidence>
<dbReference type="GO" id="GO:0006310">
    <property type="term" value="P:DNA recombination"/>
    <property type="evidence" value="ECO:0007669"/>
    <property type="project" value="UniProtKB-KW"/>
</dbReference>
<dbReference type="Gene3D" id="1.10.443.10">
    <property type="entry name" value="Intergrase catalytic core"/>
    <property type="match status" value="1"/>
</dbReference>
<reference evidence="6 7" key="1">
    <citation type="submission" date="2017-10" db="EMBL/GenBank/DDBJ databases">
        <authorList>
            <person name="Banno H."/>
            <person name="Chua N.-H."/>
        </authorList>
    </citation>
    <scope>NUCLEOTIDE SEQUENCE [LARGE SCALE GENOMIC DNA]</scope>
    <source>
        <strain evidence="6">Vibrio tapetis CECT4600</strain>
    </source>
</reference>
<dbReference type="InterPro" id="IPR011010">
    <property type="entry name" value="DNA_brk_join_enz"/>
</dbReference>
<dbReference type="OrthoDB" id="9795573at2"/>
<dbReference type="InterPro" id="IPR038488">
    <property type="entry name" value="Integrase_DNA-bd_sf"/>
</dbReference>
<evidence type="ECO:0000256" key="2">
    <source>
        <dbReference type="ARBA" id="ARBA00022908"/>
    </source>
</evidence>
<accession>A0A2N8ZBS8</accession>
<dbReference type="PANTHER" id="PTHR30629">
    <property type="entry name" value="PROPHAGE INTEGRASE"/>
    <property type="match status" value="1"/>
</dbReference>
<dbReference type="GO" id="GO:0003677">
    <property type="term" value="F:DNA binding"/>
    <property type="evidence" value="ECO:0007669"/>
    <property type="project" value="UniProtKB-KW"/>
</dbReference>
<dbReference type="InterPro" id="IPR050808">
    <property type="entry name" value="Phage_Integrase"/>
</dbReference>
<dbReference type="SUPFAM" id="SSF56349">
    <property type="entry name" value="DNA breaking-rejoining enzymes"/>
    <property type="match status" value="1"/>
</dbReference>
<dbReference type="InterPro" id="IPR013762">
    <property type="entry name" value="Integrase-like_cat_sf"/>
</dbReference>
<dbReference type="Gene3D" id="1.10.150.130">
    <property type="match status" value="1"/>
</dbReference>
<keyword evidence="3" id="KW-0238">DNA-binding</keyword>
<evidence type="ECO:0000313" key="6">
    <source>
        <dbReference type="EMBL" id="SON49366.1"/>
    </source>
</evidence>
<dbReference type="Gene3D" id="3.30.160.390">
    <property type="entry name" value="Integrase, DNA-binding domain"/>
    <property type="match status" value="1"/>
</dbReference>